<comment type="caution">
    <text evidence="2">The sequence shown here is derived from an EMBL/GenBank/DDBJ whole genome shotgun (WGS) entry which is preliminary data.</text>
</comment>
<proteinExistence type="predicted"/>
<organism evidence="2 3">
    <name type="scientific">Eumeta variegata</name>
    <name type="common">Bagworm moth</name>
    <name type="synonym">Eumeta japonica</name>
    <dbReference type="NCBI Taxonomy" id="151549"/>
    <lineage>
        <taxon>Eukaryota</taxon>
        <taxon>Metazoa</taxon>
        <taxon>Ecdysozoa</taxon>
        <taxon>Arthropoda</taxon>
        <taxon>Hexapoda</taxon>
        <taxon>Insecta</taxon>
        <taxon>Pterygota</taxon>
        <taxon>Neoptera</taxon>
        <taxon>Endopterygota</taxon>
        <taxon>Lepidoptera</taxon>
        <taxon>Glossata</taxon>
        <taxon>Ditrysia</taxon>
        <taxon>Tineoidea</taxon>
        <taxon>Psychidae</taxon>
        <taxon>Oiketicinae</taxon>
        <taxon>Eumeta</taxon>
    </lineage>
</organism>
<protein>
    <submittedName>
        <fullName evidence="2">Uncharacterized protein</fullName>
    </submittedName>
</protein>
<gene>
    <name evidence="2" type="ORF">EVAR_90066_1</name>
</gene>
<feature type="region of interest" description="Disordered" evidence="1">
    <location>
        <begin position="33"/>
        <end position="94"/>
    </location>
</feature>
<evidence type="ECO:0000313" key="3">
    <source>
        <dbReference type="Proteomes" id="UP000299102"/>
    </source>
</evidence>
<dbReference type="EMBL" id="BGZK01002740">
    <property type="protein sequence ID" value="GBP96136.1"/>
    <property type="molecule type" value="Genomic_DNA"/>
</dbReference>
<name>A0A4C2A618_EUMVA</name>
<evidence type="ECO:0000313" key="2">
    <source>
        <dbReference type="EMBL" id="GBP96136.1"/>
    </source>
</evidence>
<feature type="compositionally biased region" description="Low complexity" evidence="1">
    <location>
        <begin position="81"/>
        <end position="92"/>
    </location>
</feature>
<keyword evidence="3" id="KW-1185">Reference proteome</keyword>
<dbReference type="AlphaFoldDB" id="A0A4C2A618"/>
<sequence>MYRRRRRRPDHPTNLGANKAYTLIASYLDGGAGAGARGGARGPPERVRATRGAAKNPEDCTMAPHKGAGSTCDPISRGPIRARGPSSRAGRALSQRPGFCCPMAPYDLCDVSLTFYDTRSFK</sequence>
<evidence type="ECO:0000256" key="1">
    <source>
        <dbReference type="SAM" id="MobiDB-lite"/>
    </source>
</evidence>
<accession>A0A4C2A618</accession>
<reference evidence="2 3" key="1">
    <citation type="journal article" date="2019" name="Commun. Biol.">
        <title>The bagworm genome reveals a unique fibroin gene that provides high tensile strength.</title>
        <authorList>
            <person name="Kono N."/>
            <person name="Nakamura H."/>
            <person name="Ohtoshi R."/>
            <person name="Tomita M."/>
            <person name="Numata K."/>
            <person name="Arakawa K."/>
        </authorList>
    </citation>
    <scope>NUCLEOTIDE SEQUENCE [LARGE SCALE GENOMIC DNA]</scope>
</reference>
<dbReference type="Proteomes" id="UP000299102">
    <property type="component" value="Unassembled WGS sequence"/>
</dbReference>